<accession>A0ABR2ZTM7</accession>
<dbReference type="PRINTS" id="PR00452">
    <property type="entry name" value="SH3DOMAIN"/>
</dbReference>
<keyword evidence="1 2" id="KW-0728">SH3 domain</keyword>
<dbReference type="InterPro" id="IPR050670">
    <property type="entry name" value="STAM"/>
</dbReference>
<feature type="compositionally biased region" description="Pro residues" evidence="3">
    <location>
        <begin position="260"/>
        <end position="270"/>
    </location>
</feature>
<dbReference type="PROSITE" id="PS50002">
    <property type="entry name" value="SH3"/>
    <property type="match status" value="1"/>
</dbReference>
<dbReference type="PRINTS" id="PR01217">
    <property type="entry name" value="PRICHEXTENSN"/>
</dbReference>
<dbReference type="Gene3D" id="2.30.30.40">
    <property type="entry name" value="SH3 Domains"/>
    <property type="match status" value="1"/>
</dbReference>
<sequence>MAQADAALRTDIRDLGPPLQGLTLSAMSPINGSALLDHILSQTKANVEFLMAQNHISPETGREILNRLPPSDPVNALTDNTRNLNLSSGPGFAPPTGPPLPNYPPSPNVQRAKAIWGYNEEGSVRIDFLLNRCMLTRQLFSVSQDPNDLSFRPGDIIEIVAETNKDWWTGRNHGREGLFPSNYVEKLAPTSLPPRPERGPTYDSYKSPSGPPPPSHAPIPHYVPPPGPPGPGYAPPYRPPMGYQGPPPPGPPHHYHNPPYATPPPAPASAPPASAAEPAKDSKLGGMGNTLAHSAAGGLGSYSIVFLALLPKRLMHFFFRRLPSSSTQVSVQVRLSALRSGYESY</sequence>
<evidence type="ECO:0000313" key="6">
    <source>
        <dbReference type="Proteomes" id="UP001437256"/>
    </source>
</evidence>
<keyword evidence="6" id="KW-1185">Reference proteome</keyword>
<protein>
    <recommendedName>
        <fullName evidence="4">SH3 domain-containing protein</fullName>
    </recommendedName>
</protein>
<proteinExistence type="predicted"/>
<reference evidence="5 6" key="1">
    <citation type="submission" date="2024-05" db="EMBL/GenBank/DDBJ databases">
        <title>A draft genome resource for the thread blight pathogen Marasmius tenuissimus strain MS-2.</title>
        <authorList>
            <person name="Yulfo-Soto G.E."/>
            <person name="Baruah I.K."/>
            <person name="Amoako-Attah I."/>
            <person name="Bukari Y."/>
            <person name="Meinhardt L.W."/>
            <person name="Bailey B.A."/>
            <person name="Cohen S.P."/>
        </authorList>
    </citation>
    <scope>NUCLEOTIDE SEQUENCE [LARGE SCALE GENOMIC DNA]</scope>
    <source>
        <strain evidence="5 6">MS-2</strain>
    </source>
</reference>
<gene>
    <name evidence="5" type="ORF">AAF712_009364</name>
</gene>
<feature type="region of interest" description="Disordered" evidence="3">
    <location>
        <begin position="186"/>
        <end position="285"/>
    </location>
</feature>
<dbReference type="EMBL" id="JBBXMP010000075">
    <property type="protein sequence ID" value="KAL0063672.1"/>
    <property type="molecule type" value="Genomic_DNA"/>
</dbReference>
<dbReference type="InterPro" id="IPR036028">
    <property type="entry name" value="SH3-like_dom_sf"/>
</dbReference>
<comment type="caution">
    <text evidence="5">The sequence shown here is derived from an EMBL/GenBank/DDBJ whole genome shotgun (WGS) entry which is preliminary data.</text>
</comment>
<dbReference type="Proteomes" id="UP001437256">
    <property type="component" value="Unassembled WGS sequence"/>
</dbReference>
<evidence type="ECO:0000256" key="2">
    <source>
        <dbReference type="PROSITE-ProRule" id="PRU00192"/>
    </source>
</evidence>
<feature type="domain" description="SH3" evidence="4">
    <location>
        <begin position="107"/>
        <end position="189"/>
    </location>
</feature>
<evidence type="ECO:0000259" key="4">
    <source>
        <dbReference type="PROSITE" id="PS50002"/>
    </source>
</evidence>
<dbReference type="Pfam" id="PF00018">
    <property type="entry name" value="SH3_1"/>
    <property type="match status" value="1"/>
</dbReference>
<dbReference type="PANTHER" id="PTHR45929:SF7">
    <property type="entry name" value="LAS SEVENTEEN-BINDING PROTEIN 1"/>
    <property type="match status" value="1"/>
</dbReference>
<feature type="compositionally biased region" description="Pro residues" evidence="3">
    <location>
        <begin position="209"/>
        <end position="252"/>
    </location>
</feature>
<evidence type="ECO:0000256" key="1">
    <source>
        <dbReference type="ARBA" id="ARBA00022443"/>
    </source>
</evidence>
<dbReference type="SUPFAM" id="SSF50044">
    <property type="entry name" value="SH3-domain"/>
    <property type="match status" value="1"/>
</dbReference>
<evidence type="ECO:0000313" key="5">
    <source>
        <dbReference type="EMBL" id="KAL0063672.1"/>
    </source>
</evidence>
<dbReference type="InterPro" id="IPR001452">
    <property type="entry name" value="SH3_domain"/>
</dbReference>
<dbReference type="SMART" id="SM00326">
    <property type="entry name" value="SH3"/>
    <property type="match status" value="1"/>
</dbReference>
<name>A0ABR2ZTM7_9AGAR</name>
<organism evidence="5 6">
    <name type="scientific">Marasmius tenuissimus</name>
    <dbReference type="NCBI Taxonomy" id="585030"/>
    <lineage>
        <taxon>Eukaryota</taxon>
        <taxon>Fungi</taxon>
        <taxon>Dikarya</taxon>
        <taxon>Basidiomycota</taxon>
        <taxon>Agaricomycotina</taxon>
        <taxon>Agaricomycetes</taxon>
        <taxon>Agaricomycetidae</taxon>
        <taxon>Agaricales</taxon>
        <taxon>Marasmiineae</taxon>
        <taxon>Marasmiaceae</taxon>
        <taxon>Marasmius</taxon>
    </lineage>
</organism>
<evidence type="ECO:0000256" key="3">
    <source>
        <dbReference type="SAM" id="MobiDB-lite"/>
    </source>
</evidence>
<dbReference type="PANTHER" id="PTHR45929">
    <property type="entry name" value="JAK PATHWAY SIGNAL TRANSDUCTION ADAPTOR MOLECULE"/>
    <property type="match status" value="1"/>
</dbReference>